<dbReference type="GO" id="GO:0005737">
    <property type="term" value="C:cytoplasm"/>
    <property type="evidence" value="ECO:0007669"/>
    <property type="project" value="TreeGrafter"/>
</dbReference>
<dbReference type="GeneTree" id="ENSGT00940000160977"/>
<sequence length="361" mass="41239">VFKMVPRDSSVAHRSRWPPYQYTCVIESYMRLELIQHDENFIQSLKDAEEILKEKDQGCFLIRLSDKAIGYVLSYRGRDRCRHFVINQSDTGLFVVCGAAEGHDTVSELIWHYKTSPIEPFGEYLTSSCFELWGAHKNKAKHDIYFHFRETLMIYCPKQEVPPVPRRGRYQETSPPSNPNRILYAHLRKKPTRHRHASQQQIHQDCLPNATARGIVGCTTLDQNPRKLRPVSAPSYSLPVLADLTSGPRFSPKTTRGPSSSNPCRKPPSSHSIDFLNDDAIYFLAGRPGRPHTTCIETTSHTPHQLTNPVYAEIHTEAFGGCFSRDDTYEIIPDIEDACKPEIFSNTYESVEDFNHLLSSK</sequence>
<dbReference type="PROSITE" id="PS50001">
    <property type="entry name" value="SH2"/>
    <property type="match status" value="1"/>
</dbReference>
<feature type="domain" description="SH2" evidence="4">
    <location>
        <begin position="29"/>
        <end position="129"/>
    </location>
</feature>
<dbReference type="Pfam" id="PF00017">
    <property type="entry name" value="SH2"/>
    <property type="match status" value="1"/>
</dbReference>
<dbReference type="PANTHER" id="PTHR14388">
    <property type="entry name" value="T CELL-SPECIFIC ADAPTER PROTEIN TSAD"/>
    <property type="match status" value="1"/>
</dbReference>
<proteinExistence type="predicted"/>
<accession>A0A3Q2Y087</accession>
<evidence type="ECO:0000256" key="1">
    <source>
        <dbReference type="ARBA" id="ARBA00022999"/>
    </source>
</evidence>
<evidence type="ECO:0000256" key="3">
    <source>
        <dbReference type="SAM" id="MobiDB-lite"/>
    </source>
</evidence>
<dbReference type="STRING" id="109280.ENSHCOP00000010740"/>
<dbReference type="SMART" id="SM00252">
    <property type="entry name" value="SH2"/>
    <property type="match status" value="1"/>
</dbReference>
<keyword evidence="6" id="KW-1185">Reference proteome</keyword>
<evidence type="ECO:0000313" key="5">
    <source>
        <dbReference type="Ensembl" id="ENSHCOP00000010740.1"/>
    </source>
</evidence>
<reference evidence="5" key="2">
    <citation type="submission" date="2025-09" db="UniProtKB">
        <authorList>
            <consortium name="Ensembl"/>
        </authorList>
    </citation>
    <scope>IDENTIFICATION</scope>
</reference>
<organism evidence="5 6">
    <name type="scientific">Hippocampus comes</name>
    <name type="common">Tiger tail seahorse</name>
    <dbReference type="NCBI Taxonomy" id="109280"/>
    <lineage>
        <taxon>Eukaryota</taxon>
        <taxon>Metazoa</taxon>
        <taxon>Chordata</taxon>
        <taxon>Craniata</taxon>
        <taxon>Vertebrata</taxon>
        <taxon>Euteleostomi</taxon>
        <taxon>Actinopterygii</taxon>
        <taxon>Neopterygii</taxon>
        <taxon>Teleostei</taxon>
        <taxon>Neoteleostei</taxon>
        <taxon>Acanthomorphata</taxon>
        <taxon>Syngnathiaria</taxon>
        <taxon>Syngnathiformes</taxon>
        <taxon>Syngnathoidei</taxon>
        <taxon>Syngnathidae</taxon>
        <taxon>Hippocampus</taxon>
    </lineage>
</organism>
<evidence type="ECO:0000259" key="4">
    <source>
        <dbReference type="PROSITE" id="PS50001"/>
    </source>
</evidence>
<dbReference type="InterPro" id="IPR036860">
    <property type="entry name" value="SH2_dom_sf"/>
</dbReference>
<dbReference type="Gene3D" id="3.30.505.10">
    <property type="entry name" value="SH2 domain"/>
    <property type="match status" value="1"/>
</dbReference>
<dbReference type="InterPro" id="IPR000980">
    <property type="entry name" value="SH2"/>
</dbReference>
<dbReference type="Ensembl" id="ENSHCOT00000017244.1">
    <property type="protein sequence ID" value="ENSHCOP00000010740.1"/>
    <property type="gene ID" value="ENSHCOG00000000386.1"/>
</dbReference>
<dbReference type="OMA" id="KSPCIRT"/>
<dbReference type="Proteomes" id="UP000264820">
    <property type="component" value="Unplaced"/>
</dbReference>
<dbReference type="PANTHER" id="PTHR14388:SF6">
    <property type="entry name" value="SH2 DOMAIN-CONTAINING PROTEIN 7"/>
    <property type="match status" value="1"/>
</dbReference>
<name>A0A3Q2Y087_HIPCM</name>
<reference evidence="5" key="1">
    <citation type="submission" date="2025-08" db="UniProtKB">
        <authorList>
            <consortium name="Ensembl"/>
        </authorList>
    </citation>
    <scope>IDENTIFICATION</scope>
</reference>
<dbReference type="AlphaFoldDB" id="A0A3Q2Y087"/>
<dbReference type="SUPFAM" id="SSF55550">
    <property type="entry name" value="SH2 domain"/>
    <property type="match status" value="1"/>
</dbReference>
<feature type="compositionally biased region" description="Polar residues" evidence="3">
    <location>
        <begin position="252"/>
        <end position="263"/>
    </location>
</feature>
<evidence type="ECO:0000256" key="2">
    <source>
        <dbReference type="PROSITE-ProRule" id="PRU00191"/>
    </source>
</evidence>
<evidence type="ECO:0000313" key="6">
    <source>
        <dbReference type="Proteomes" id="UP000264820"/>
    </source>
</evidence>
<keyword evidence="1 2" id="KW-0727">SH2 domain</keyword>
<protein>
    <recommendedName>
        <fullName evidence="4">SH2 domain-containing protein</fullName>
    </recommendedName>
</protein>
<feature type="region of interest" description="Disordered" evidence="3">
    <location>
        <begin position="247"/>
        <end position="270"/>
    </location>
</feature>